<feature type="domain" description="PPIase FKBP-type" evidence="9">
    <location>
        <begin position="222"/>
        <end position="313"/>
    </location>
</feature>
<feature type="signal peptide" evidence="8">
    <location>
        <begin position="1"/>
        <end position="24"/>
    </location>
</feature>
<evidence type="ECO:0000256" key="6">
    <source>
        <dbReference type="RuleBase" id="RU003915"/>
    </source>
</evidence>
<dbReference type="PROSITE" id="PS50059">
    <property type="entry name" value="FKBP_PPIASE"/>
    <property type="match status" value="2"/>
</dbReference>
<evidence type="ECO:0000256" key="4">
    <source>
        <dbReference type="ARBA" id="ARBA00023235"/>
    </source>
</evidence>
<comment type="catalytic activity">
    <reaction evidence="1 5 6">
        <text>[protein]-peptidylproline (omega=180) = [protein]-peptidylproline (omega=0)</text>
        <dbReference type="Rhea" id="RHEA:16237"/>
        <dbReference type="Rhea" id="RHEA-COMP:10747"/>
        <dbReference type="Rhea" id="RHEA-COMP:10748"/>
        <dbReference type="ChEBI" id="CHEBI:83833"/>
        <dbReference type="ChEBI" id="CHEBI:83834"/>
        <dbReference type="EC" id="5.2.1.8"/>
    </reaction>
</comment>
<name>A0ABN2TXF5_9MICO</name>
<evidence type="ECO:0000313" key="11">
    <source>
        <dbReference type="Proteomes" id="UP001501196"/>
    </source>
</evidence>
<dbReference type="PANTHER" id="PTHR43811:SF19">
    <property type="entry name" value="39 KDA FK506-BINDING NUCLEAR PROTEIN"/>
    <property type="match status" value="1"/>
</dbReference>
<comment type="similarity">
    <text evidence="2 6">Belongs to the FKBP-type PPIase family.</text>
</comment>
<evidence type="ECO:0000256" key="7">
    <source>
        <dbReference type="SAM" id="MobiDB-lite"/>
    </source>
</evidence>
<evidence type="ECO:0000256" key="8">
    <source>
        <dbReference type="SAM" id="SignalP"/>
    </source>
</evidence>
<dbReference type="InterPro" id="IPR046357">
    <property type="entry name" value="PPIase_dom_sf"/>
</dbReference>
<comment type="caution">
    <text evidence="10">The sequence shown here is derived from an EMBL/GenBank/DDBJ whole genome shotgun (WGS) entry which is preliminary data.</text>
</comment>
<evidence type="ECO:0000259" key="9">
    <source>
        <dbReference type="PROSITE" id="PS50059"/>
    </source>
</evidence>
<dbReference type="GO" id="GO:0016853">
    <property type="term" value="F:isomerase activity"/>
    <property type="evidence" value="ECO:0007669"/>
    <property type="project" value="UniProtKB-KW"/>
</dbReference>
<evidence type="ECO:0000256" key="5">
    <source>
        <dbReference type="PROSITE-ProRule" id="PRU00277"/>
    </source>
</evidence>
<dbReference type="Pfam" id="PF00254">
    <property type="entry name" value="FKBP_C"/>
    <property type="match status" value="2"/>
</dbReference>
<feature type="region of interest" description="Disordered" evidence="7">
    <location>
        <begin position="22"/>
        <end position="58"/>
    </location>
</feature>
<dbReference type="EMBL" id="BAAAPW010000001">
    <property type="protein sequence ID" value="GAA2023485.1"/>
    <property type="molecule type" value="Genomic_DNA"/>
</dbReference>
<evidence type="ECO:0000256" key="2">
    <source>
        <dbReference type="ARBA" id="ARBA00006577"/>
    </source>
</evidence>
<keyword evidence="3 5" id="KW-0697">Rotamase</keyword>
<accession>A0ABN2TXF5</accession>
<reference evidence="10 11" key="1">
    <citation type="journal article" date="2019" name="Int. J. Syst. Evol. Microbiol.">
        <title>The Global Catalogue of Microorganisms (GCM) 10K type strain sequencing project: providing services to taxonomists for standard genome sequencing and annotation.</title>
        <authorList>
            <consortium name="The Broad Institute Genomics Platform"/>
            <consortium name="The Broad Institute Genome Sequencing Center for Infectious Disease"/>
            <person name="Wu L."/>
            <person name="Ma J."/>
        </authorList>
    </citation>
    <scope>NUCLEOTIDE SEQUENCE [LARGE SCALE GENOMIC DNA]</scope>
    <source>
        <strain evidence="10 11">JCM 15672</strain>
    </source>
</reference>
<keyword evidence="8" id="KW-0732">Signal</keyword>
<organism evidence="10 11">
    <name type="scientific">Agromyces tropicus</name>
    <dbReference type="NCBI Taxonomy" id="555371"/>
    <lineage>
        <taxon>Bacteria</taxon>
        <taxon>Bacillati</taxon>
        <taxon>Actinomycetota</taxon>
        <taxon>Actinomycetes</taxon>
        <taxon>Micrococcales</taxon>
        <taxon>Microbacteriaceae</taxon>
        <taxon>Agromyces</taxon>
    </lineage>
</organism>
<dbReference type="Proteomes" id="UP001501196">
    <property type="component" value="Unassembled WGS sequence"/>
</dbReference>
<feature type="domain" description="PPIase FKBP-type" evidence="9">
    <location>
        <begin position="77"/>
        <end position="167"/>
    </location>
</feature>
<dbReference type="PANTHER" id="PTHR43811">
    <property type="entry name" value="FKBP-TYPE PEPTIDYL-PROLYL CIS-TRANS ISOMERASE FKPA"/>
    <property type="match status" value="1"/>
</dbReference>
<dbReference type="EC" id="5.2.1.8" evidence="6"/>
<evidence type="ECO:0000256" key="1">
    <source>
        <dbReference type="ARBA" id="ARBA00000971"/>
    </source>
</evidence>
<dbReference type="SUPFAM" id="SSF54534">
    <property type="entry name" value="FKBP-like"/>
    <property type="match status" value="2"/>
</dbReference>
<dbReference type="Gene3D" id="3.10.50.40">
    <property type="match status" value="2"/>
</dbReference>
<protein>
    <recommendedName>
        <fullName evidence="6">Peptidyl-prolyl cis-trans isomerase</fullName>
        <ecNumber evidence="6">5.2.1.8</ecNumber>
    </recommendedName>
</protein>
<sequence>MRLPLALTATATAVALALTGCSSAPEPQASSGQSSDLVEVRGDLGDTPRVDFPTPLAPGETQCTELIEGSGDHLVEGQEALVGLAVYNGATGEEIQVTGFGSEDPVPVVVGGGTLPGLSKGLSCAREGSRVAVVVPPSDAFGDQGQASIGIGPDDSIVVIFDVQQVFLPKANGSPRITRDGFPAVVTAPDGRPGITVPDNPPFDTTEVEVLKQGSGQTIEDGDRVVVHYTGVLWDDNEVFDSSWESGAPASFVVSEGSGSQVIPGFAKALIGQQVGSQVGVVVTPEDGYGDTEQAGIPAGSTLFFVIDILGVV</sequence>
<feature type="compositionally biased region" description="Basic and acidic residues" evidence="7">
    <location>
        <begin position="38"/>
        <end position="49"/>
    </location>
</feature>
<keyword evidence="11" id="KW-1185">Reference proteome</keyword>
<gene>
    <name evidence="10" type="ORF">GCM10009819_02790</name>
</gene>
<dbReference type="RefSeq" id="WP_344368918.1">
    <property type="nucleotide sequence ID" value="NZ_BAAAPW010000001.1"/>
</dbReference>
<dbReference type="InterPro" id="IPR001179">
    <property type="entry name" value="PPIase_FKBP_dom"/>
</dbReference>
<evidence type="ECO:0000313" key="10">
    <source>
        <dbReference type="EMBL" id="GAA2023485.1"/>
    </source>
</evidence>
<dbReference type="PROSITE" id="PS51257">
    <property type="entry name" value="PROKAR_LIPOPROTEIN"/>
    <property type="match status" value="1"/>
</dbReference>
<feature type="chain" id="PRO_5046339375" description="Peptidyl-prolyl cis-trans isomerase" evidence="8">
    <location>
        <begin position="25"/>
        <end position="313"/>
    </location>
</feature>
<proteinExistence type="inferred from homology"/>
<keyword evidence="4 5" id="KW-0413">Isomerase</keyword>
<evidence type="ECO:0000256" key="3">
    <source>
        <dbReference type="ARBA" id="ARBA00023110"/>
    </source>
</evidence>